<keyword evidence="1" id="KW-0175">Coiled coil</keyword>
<feature type="compositionally biased region" description="Low complexity" evidence="2">
    <location>
        <begin position="532"/>
        <end position="541"/>
    </location>
</feature>
<feature type="coiled-coil region" evidence="1">
    <location>
        <begin position="1"/>
        <end position="42"/>
    </location>
</feature>
<feature type="compositionally biased region" description="Polar residues" evidence="2">
    <location>
        <begin position="551"/>
        <end position="560"/>
    </location>
</feature>
<organism evidence="3 4">
    <name type="scientific">Acrasis kona</name>
    <dbReference type="NCBI Taxonomy" id="1008807"/>
    <lineage>
        <taxon>Eukaryota</taxon>
        <taxon>Discoba</taxon>
        <taxon>Heterolobosea</taxon>
        <taxon>Tetramitia</taxon>
        <taxon>Eutetramitia</taxon>
        <taxon>Acrasidae</taxon>
        <taxon>Acrasis</taxon>
    </lineage>
</organism>
<feature type="region of interest" description="Disordered" evidence="2">
    <location>
        <begin position="532"/>
        <end position="567"/>
    </location>
</feature>
<dbReference type="AlphaFoldDB" id="A0AAW2Z9Z5"/>
<sequence>MESEVERLRRLLNETKQKEEALEQVIKQIEEAIKQRDEALDIIYEGSLRKLSTGIPKLQSYNGSGNTKPSNTKTLCYYHHEKITIKEVGISEFVHIKGNRIDAENLEKDKSLLSWSTEKNVQELVERLLTDISKLCKATKKLAFKQESALSDSQDISTSGNKKKGARWDNAVLHVRFGNVCGVGEVKKPNIKKNGEDLSIRDIGLFKQIFNYLCQARDGHEVNFSFGFVTTYNYWRICWLQNAHNASQADTVEEFKKSTGTVSNRTKLYLYVTEKFSVEHKNAPKILLEMLFKMSLCENQAPENIINSECRYHFGNESGTRYKKLPDNLTLSHEWSKSNKSFYILHNYGPGGDGRTHLVCDTSGRIGVLKILKERINATAEEKRWIRLWGNATARQVTIHGEEAIFMKYAYCAKLIDDKVIFTDPRGRELTQQNINADIKDGVDFDNAELQNYMKNPAKALNEALEAMSRKKMVHKDVEWRHLALLPVKKDQVYTVTPILIDLTRVSAQKKGNSKWKSTAYKRLVDQIASTTTPTASTTTPIKKRRKKRSVSNVASVQDSPNKKRKI</sequence>
<evidence type="ECO:0000256" key="2">
    <source>
        <dbReference type="SAM" id="MobiDB-lite"/>
    </source>
</evidence>
<dbReference type="PANTHER" id="PTHR34871">
    <property type="entry name" value="DUF5898 DOMAIN-CONTAINING PROTEIN"/>
    <property type="match status" value="1"/>
</dbReference>
<proteinExistence type="predicted"/>
<evidence type="ECO:0000313" key="4">
    <source>
        <dbReference type="Proteomes" id="UP001431209"/>
    </source>
</evidence>
<evidence type="ECO:0000313" key="3">
    <source>
        <dbReference type="EMBL" id="KAL0486064.1"/>
    </source>
</evidence>
<accession>A0AAW2Z9Z5</accession>
<dbReference type="EMBL" id="JAOPGA020001200">
    <property type="protein sequence ID" value="KAL0486064.1"/>
    <property type="molecule type" value="Genomic_DNA"/>
</dbReference>
<evidence type="ECO:0000256" key="1">
    <source>
        <dbReference type="SAM" id="Coils"/>
    </source>
</evidence>
<name>A0AAW2Z9Z5_9EUKA</name>
<dbReference type="PANTHER" id="PTHR34871:SF1">
    <property type="entry name" value="DUF5898 DOMAIN-CONTAINING PROTEIN"/>
    <property type="match status" value="1"/>
</dbReference>
<reference evidence="3 4" key="1">
    <citation type="submission" date="2024-03" db="EMBL/GenBank/DDBJ databases">
        <title>The Acrasis kona genome and developmental transcriptomes reveal deep origins of eukaryotic multicellular pathways.</title>
        <authorList>
            <person name="Sheikh S."/>
            <person name="Fu C.-J."/>
            <person name="Brown M.W."/>
            <person name="Baldauf S.L."/>
        </authorList>
    </citation>
    <scope>NUCLEOTIDE SEQUENCE [LARGE SCALE GENOMIC DNA]</scope>
    <source>
        <strain evidence="3 4">ATCC MYA-3509</strain>
    </source>
</reference>
<gene>
    <name evidence="3" type="ORF">AKO1_001735</name>
</gene>
<protein>
    <submittedName>
        <fullName evidence="3">Uncharacterized protein</fullName>
    </submittedName>
</protein>
<comment type="caution">
    <text evidence="3">The sequence shown here is derived from an EMBL/GenBank/DDBJ whole genome shotgun (WGS) entry which is preliminary data.</text>
</comment>
<keyword evidence="4" id="KW-1185">Reference proteome</keyword>
<dbReference type="Proteomes" id="UP001431209">
    <property type="component" value="Unassembled WGS sequence"/>
</dbReference>